<reference evidence="13" key="1">
    <citation type="submission" date="2021-02" db="EMBL/GenBank/DDBJ databases">
        <authorList>
            <person name="Nowell W R."/>
        </authorList>
    </citation>
    <scope>NUCLEOTIDE SEQUENCE</scope>
</reference>
<dbReference type="InterPro" id="IPR036397">
    <property type="entry name" value="RNaseH_sf"/>
</dbReference>
<dbReference type="FunFam" id="1.10.340.70:FF:000001">
    <property type="entry name" value="Retrovirus-related Pol polyprotein from transposon gypsy-like Protein"/>
    <property type="match status" value="1"/>
</dbReference>
<feature type="domain" description="Reverse transcriptase" evidence="9">
    <location>
        <begin position="358"/>
        <end position="537"/>
    </location>
</feature>
<dbReference type="CDD" id="cd01647">
    <property type="entry name" value="RT_LTR"/>
    <property type="match status" value="1"/>
</dbReference>
<comment type="caution">
    <text evidence="13">The sequence shown here is derived from an EMBL/GenBank/DDBJ whole genome shotgun (WGS) entry which is preliminary data.</text>
</comment>
<evidence type="ECO:0000313" key="17">
    <source>
        <dbReference type="Proteomes" id="UP000663824"/>
    </source>
</evidence>
<dbReference type="EMBL" id="CAJNRE010001219">
    <property type="protein sequence ID" value="CAF1936476.1"/>
    <property type="molecule type" value="Genomic_DNA"/>
</dbReference>
<dbReference type="Pfam" id="PF13975">
    <property type="entry name" value="gag-asp_proteas"/>
    <property type="match status" value="1"/>
</dbReference>
<keyword evidence="6" id="KW-0378">Hydrolase</keyword>
<dbReference type="GO" id="GO:0015074">
    <property type="term" value="P:DNA integration"/>
    <property type="evidence" value="ECO:0007669"/>
    <property type="project" value="InterPro"/>
</dbReference>
<dbReference type="Pfam" id="PF00665">
    <property type="entry name" value="rve"/>
    <property type="match status" value="1"/>
</dbReference>
<evidence type="ECO:0000313" key="13">
    <source>
        <dbReference type="EMBL" id="CAF1936476.1"/>
    </source>
</evidence>
<dbReference type="EMBL" id="CAJNOW010014002">
    <property type="protein sequence ID" value="CAF1628164.1"/>
    <property type="molecule type" value="Genomic_DNA"/>
</dbReference>
<dbReference type="PROSITE" id="PS50878">
    <property type="entry name" value="RT_POL"/>
    <property type="match status" value="1"/>
</dbReference>
<keyword evidence="7" id="KW-0695">RNA-directed DNA polymerase</keyword>
<evidence type="ECO:0000313" key="12">
    <source>
        <dbReference type="EMBL" id="CAF1628164.1"/>
    </source>
</evidence>
<dbReference type="Gene3D" id="3.30.70.270">
    <property type="match status" value="2"/>
</dbReference>
<dbReference type="SUPFAM" id="SSF56672">
    <property type="entry name" value="DNA/RNA polymerases"/>
    <property type="match status" value="1"/>
</dbReference>
<dbReference type="InterPro" id="IPR043502">
    <property type="entry name" value="DNA/RNA_pol_sf"/>
</dbReference>
<evidence type="ECO:0000259" key="10">
    <source>
        <dbReference type="PROSITE" id="PS50994"/>
    </source>
</evidence>
<dbReference type="EMBL" id="CAJOBI010001205">
    <property type="protein sequence ID" value="CAF3868986.1"/>
    <property type="molecule type" value="Genomic_DNA"/>
</dbReference>
<dbReference type="FunFam" id="3.30.420.10:FF:000032">
    <property type="entry name" value="Retrovirus-related Pol polyprotein from transposon 297-like Protein"/>
    <property type="match status" value="1"/>
</dbReference>
<dbReference type="Pfam" id="PF17921">
    <property type="entry name" value="Integrase_H2C2"/>
    <property type="match status" value="1"/>
</dbReference>
<evidence type="ECO:0000256" key="8">
    <source>
        <dbReference type="SAM" id="MobiDB-lite"/>
    </source>
</evidence>
<dbReference type="CDD" id="cd09274">
    <property type="entry name" value="RNase_HI_RT_Ty3"/>
    <property type="match status" value="1"/>
</dbReference>
<dbReference type="InterPro" id="IPR043128">
    <property type="entry name" value="Rev_trsase/Diguanyl_cyclase"/>
</dbReference>
<name>A0A816LXE8_9BILA</name>
<dbReference type="Gene3D" id="1.10.340.70">
    <property type="match status" value="1"/>
</dbReference>
<feature type="domain" description="Integrase catalytic" evidence="10">
    <location>
        <begin position="970"/>
        <end position="1134"/>
    </location>
</feature>
<proteinExistence type="predicted"/>
<dbReference type="SUPFAM" id="SSF50630">
    <property type="entry name" value="Acid proteases"/>
    <property type="match status" value="1"/>
</dbReference>
<dbReference type="Proteomes" id="UP000663855">
    <property type="component" value="Unassembled WGS sequence"/>
</dbReference>
<evidence type="ECO:0000313" key="16">
    <source>
        <dbReference type="EMBL" id="CAF3972767.1"/>
    </source>
</evidence>
<dbReference type="EC" id="2.7.7.49" evidence="1"/>
<gene>
    <name evidence="16" type="ORF">BYL167_LOCUS12172</name>
    <name evidence="11" type="ORF">CJN711_LOCUS9887</name>
    <name evidence="14" type="ORF">GIL414_LOCUS4852</name>
    <name evidence="12" type="ORF">KQP761_LOCUS25692</name>
    <name evidence="13" type="ORF">MBJ925_LOCUS5086</name>
    <name evidence="15" type="ORF">SMN809_LOCUS4977</name>
</gene>
<dbReference type="EMBL" id="CAJOBH010003960">
    <property type="protein sequence ID" value="CAF3972767.1"/>
    <property type="molecule type" value="Genomic_DNA"/>
</dbReference>
<evidence type="ECO:0000256" key="6">
    <source>
        <dbReference type="ARBA" id="ARBA00022801"/>
    </source>
</evidence>
<protein>
    <recommendedName>
        <fullName evidence="1">RNA-directed DNA polymerase</fullName>
        <ecNumber evidence="1">2.7.7.49</ecNumber>
    </recommendedName>
</protein>
<dbReference type="SUPFAM" id="SSF53098">
    <property type="entry name" value="Ribonuclease H-like"/>
    <property type="match status" value="1"/>
</dbReference>
<evidence type="ECO:0000256" key="4">
    <source>
        <dbReference type="ARBA" id="ARBA00022722"/>
    </source>
</evidence>
<dbReference type="Gene3D" id="2.40.70.10">
    <property type="entry name" value="Acid Proteases"/>
    <property type="match status" value="1"/>
</dbReference>
<dbReference type="Proteomes" id="UP000663834">
    <property type="component" value="Unassembled WGS sequence"/>
</dbReference>
<dbReference type="Proteomes" id="UP000681967">
    <property type="component" value="Unassembled WGS sequence"/>
</dbReference>
<dbReference type="FunFam" id="3.10.20.370:FF:000001">
    <property type="entry name" value="Retrovirus-related Pol polyprotein from transposon 17.6-like protein"/>
    <property type="match status" value="1"/>
</dbReference>
<dbReference type="InterPro" id="IPR041373">
    <property type="entry name" value="RT_RNaseH"/>
</dbReference>
<feature type="compositionally biased region" description="Low complexity" evidence="8">
    <location>
        <begin position="815"/>
        <end position="834"/>
    </location>
</feature>
<dbReference type="GO" id="GO:0003964">
    <property type="term" value="F:RNA-directed DNA polymerase activity"/>
    <property type="evidence" value="ECO:0007669"/>
    <property type="project" value="UniProtKB-KW"/>
</dbReference>
<evidence type="ECO:0000259" key="9">
    <source>
        <dbReference type="PROSITE" id="PS50878"/>
    </source>
</evidence>
<dbReference type="PANTHER" id="PTHR37984">
    <property type="entry name" value="PROTEIN CBG26694"/>
    <property type="match status" value="1"/>
</dbReference>
<dbReference type="GO" id="GO:0003676">
    <property type="term" value="F:nucleic acid binding"/>
    <property type="evidence" value="ECO:0007669"/>
    <property type="project" value="InterPro"/>
</dbReference>
<dbReference type="Proteomes" id="UP000681720">
    <property type="component" value="Unassembled WGS sequence"/>
</dbReference>
<dbReference type="InterPro" id="IPR021109">
    <property type="entry name" value="Peptidase_aspartic_dom_sf"/>
</dbReference>
<dbReference type="GO" id="GO:0004519">
    <property type="term" value="F:endonuclease activity"/>
    <property type="evidence" value="ECO:0007669"/>
    <property type="project" value="UniProtKB-KW"/>
</dbReference>
<evidence type="ECO:0000313" key="14">
    <source>
        <dbReference type="EMBL" id="CAF3867756.1"/>
    </source>
</evidence>
<dbReference type="AlphaFoldDB" id="A0A816LXE8"/>
<keyword evidence="5" id="KW-0255">Endonuclease</keyword>
<evidence type="ECO:0000256" key="3">
    <source>
        <dbReference type="ARBA" id="ARBA00022695"/>
    </source>
</evidence>
<dbReference type="Pfam" id="PF00078">
    <property type="entry name" value="RVT_1"/>
    <property type="match status" value="1"/>
</dbReference>
<dbReference type="InterPro" id="IPR041588">
    <property type="entry name" value="Integrase_H2C2"/>
</dbReference>
<dbReference type="GO" id="GO:0016787">
    <property type="term" value="F:hydrolase activity"/>
    <property type="evidence" value="ECO:0007669"/>
    <property type="project" value="UniProtKB-KW"/>
</dbReference>
<evidence type="ECO:0000313" key="15">
    <source>
        <dbReference type="EMBL" id="CAF3868986.1"/>
    </source>
</evidence>
<keyword evidence="2" id="KW-0808">Transferase</keyword>
<dbReference type="Pfam" id="PF17917">
    <property type="entry name" value="RT_RNaseH"/>
    <property type="match status" value="1"/>
</dbReference>
<evidence type="ECO:0000256" key="5">
    <source>
        <dbReference type="ARBA" id="ARBA00022759"/>
    </source>
</evidence>
<dbReference type="InterPro" id="IPR001584">
    <property type="entry name" value="Integrase_cat-core"/>
</dbReference>
<sequence>MPSVPILYNPYFIRAQVNRTYNNILIDTGSCITIIHHNFLKRIHHQTFEPTRTSYISANCTAINIIGQVQLEIRVNNFITHVTASVATNLVTDILVGTDWINRYIKSLDILTQSLTLHDHTGRNTTTPLIQSNGMSCYSVFLVDPITIPQYSESKIKTSVQIPDNSNMLFEPSERFSQKPILLPNALIEVKNRQTHITVINTTNRPYTLSSKTCLGTVSSSSLICTIPSSQCSQSIHHTSFNVTHRPSNPSYQCYVCYQKFLSTNNLYHHLRTKCYPYELRHQIEILTKHIDSIINRKKIQDILWKYGKLFDIRQPSKINITLNHVIETGTHQPVYTPPYRRSPKDHQIITDETDKFLQQTIIEPSTSPWCSPVVLVHKKDGSTRFCVDYRKLNDISVKDSFPLPRIEDIFDQLSQSNYFTTLDFKNGYFQIPLTPHDRPKTAFSTRDNHYQFTVLPQGIKNGPPTFQRIVTRILGPARWKHCLAYLDDVVIFSKTFDDHVLHLDEILQLLHAYNFRLSVEKCTIATDTINYLGHNICRGELRPNNDNIRGLLQTTTPNTPKEIFRFLKAAEYYRKFIPNFSQIAGPLYKYNPSNKKHRSNGKPVPFKLSSDEQAAFEKLKHHLTTDLVLRLPNNQLPFKIQTDASQLGIGAVLLQTYPEGDRPVCYMSKKSTPSQQRLCPIEQECYAIVKAVEQWHHYIHGQHFLLESDHKPLEALTRKSQINDKCERWRLKLQAYDFTIKHIKGTSNTMPDYLSRSPVDHAEDEIDDEVSSTSITTTIANDPPDKDPLPILSAVFMVTTRSRARLLSLSDKQNTSTSNNNHSSHHPSTINSSAPKIAVDDLRIEYTGNINQLKDAQQKDIDLQYITNNLTKDKYSNSYSIQNGLLMHHEPDKKPVPCVPTGYIRSDIMKIYHDTPANGAHFGRDKTLQKIKARYYWNNMNNDICNYIKSCIRCNQNNPIRRKPAGYLKPIEPPSGVWQLLSMDFHGPIIPTSRRGNKYIISITDILSKFVIAKAVRDCTANTAARFLQEEVICKYGTPKCILTDNGTHFISTMMEQLLQQLGITHLYSTPYHPQTNGQIERFNGTMDAKIAALSNQHRSDWDDQLPFVIFNYNTTSHSTTKIIPFKLMYGRSPILPFDLQHPVVSLQHPSQYNSKVRHYISHLTNIASDNIINTQRQYKSRFDNNRSNPTYGINDLVLLKNIHPRHKFDVRYIGPFRIIRCLASKTYVVQHVKLLNFVRQVTVDLLIPLSERQPTV</sequence>
<dbReference type="CDD" id="cd00303">
    <property type="entry name" value="retropepsin_like"/>
    <property type="match status" value="1"/>
</dbReference>
<dbReference type="Proteomes" id="UP000676336">
    <property type="component" value="Unassembled WGS sequence"/>
</dbReference>
<dbReference type="InterPro" id="IPR050951">
    <property type="entry name" value="Retrovirus_Pol_polyprotein"/>
</dbReference>
<dbReference type="PANTHER" id="PTHR37984:SF5">
    <property type="entry name" value="PROTEIN NYNRIN-LIKE"/>
    <property type="match status" value="1"/>
</dbReference>
<evidence type="ECO:0000313" key="11">
    <source>
        <dbReference type="EMBL" id="CAF1158485.1"/>
    </source>
</evidence>
<dbReference type="InterPro" id="IPR000477">
    <property type="entry name" value="RT_dom"/>
</dbReference>
<dbReference type="PROSITE" id="PS50994">
    <property type="entry name" value="INTEGRASE"/>
    <property type="match status" value="1"/>
</dbReference>
<evidence type="ECO:0000256" key="1">
    <source>
        <dbReference type="ARBA" id="ARBA00012493"/>
    </source>
</evidence>
<dbReference type="EMBL" id="CAJNOV010003981">
    <property type="protein sequence ID" value="CAF1158485.1"/>
    <property type="molecule type" value="Genomic_DNA"/>
</dbReference>
<keyword evidence="4" id="KW-0540">Nuclease</keyword>
<evidence type="ECO:0000256" key="2">
    <source>
        <dbReference type="ARBA" id="ARBA00022679"/>
    </source>
</evidence>
<keyword evidence="3" id="KW-0548">Nucleotidyltransferase</keyword>
<accession>A0A816LXE8</accession>
<dbReference type="Gene3D" id="3.10.10.10">
    <property type="entry name" value="HIV Type 1 Reverse Transcriptase, subunit A, domain 1"/>
    <property type="match status" value="1"/>
</dbReference>
<dbReference type="Gene3D" id="3.30.420.10">
    <property type="entry name" value="Ribonuclease H-like superfamily/Ribonuclease H"/>
    <property type="match status" value="1"/>
</dbReference>
<dbReference type="OrthoDB" id="420169at2759"/>
<dbReference type="EMBL" id="CAJOBJ010001215">
    <property type="protein sequence ID" value="CAF3867756.1"/>
    <property type="molecule type" value="Genomic_DNA"/>
</dbReference>
<feature type="region of interest" description="Disordered" evidence="8">
    <location>
        <begin position="811"/>
        <end position="835"/>
    </location>
</feature>
<evidence type="ECO:0000256" key="7">
    <source>
        <dbReference type="ARBA" id="ARBA00022918"/>
    </source>
</evidence>
<dbReference type="InterPro" id="IPR012337">
    <property type="entry name" value="RNaseH-like_sf"/>
</dbReference>
<organism evidence="13 17">
    <name type="scientific">Rotaria magnacalcarata</name>
    <dbReference type="NCBI Taxonomy" id="392030"/>
    <lineage>
        <taxon>Eukaryota</taxon>
        <taxon>Metazoa</taxon>
        <taxon>Spiralia</taxon>
        <taxon>Gnathifera</taxon>
        <taxon>Rotifera</taxon>
        <taxon>Eurotatoria</taxon>
        <taxon>Bdelloidea</taxon>
        <taxon>Philodinida</taxon>
        <taxon>Philodinidae</taxon>
        <taxon>Rotaria</taxon>
    </lineage>
</organism>
<dbReference type="Proteomes" id="UP000663824">
    <property type="component" value="Unassembled WGS sequence"/>
</dbReference>